<dbReference type="GO" id="GO:0003700">
    <property type="term" value="F:DNA-binding transcription factor activity"/>
    <property type="evidence" value="ECO:0007669"/>
    <property type="project" value="InterPro"/>
</dbReference>
<keyword evidence="3" id="KW-1185">Reference proteome</keyword>
<accession>D8LGZ9</accession>
<proteinExistence type="predicted"/>
<evidence type="ECO:0000256" key="1">
    <source>
        <dbReference type="SAM" id="MobiDB-lite"/>
    </source>
</evidence>
<dbReference type="Proteomes" id="UP000002630">
    <property type="component" value="Linkage Group LG17"/>
</dbReference>
<dbReference type="AlphaFoldDB" id="D8LGZ9"/>
<dbReference type="InParanoid" id="D8LGZ9"/>
<sequence>MEPITGFQGLMAAGGAGVPPGGVAAATGAPHQMIPTVSGDSGEDSVSNDGKRKTEMAKERNRLHARNTRARKKQYMEELKDKVESLHTKRASAAHSKEATARREEEQIARWAATLKKVLDLRCQGVIDQAVWNEVLTEDFELSLPLTPYRKFDPTDVEGGRRRVLVGVEGMISDTASLTEMCENLAERCRQRGGLSPPAVPAAPTGSGGDDQAPRPRVHLKSCVSSGDLVFSSDQGIMCVFSMTTVDACDFGSPLEVEKNGMLRAAFVEGGKLDELEMMFDGIAVHQQLQKAMG</sequence>
<organism evidence="2 3">
    <name type="scientific">Ectocarpus siliculosus</name>
    <name type="common">Brown alga</name>
    <name type="synonym">Conferva siliculosa</name>
    <dbReference type="NCBI Taxonomy" id="2880"/>
    <lineage>
        <taxon>Eukaryota</taxon>
        <taxon>Sar</taxon>
        <taxon>Stramenopiles</taxon>
        <taxon>Ochrophyta</taxon>
        <taxon>PX clade</taxon>
        <taxon>Phaeophyceae</taxon>
        <taxon>Ectocarpales</taxon>
        <taxon>Ectocarpaceae</taxon>
        <taxon>Ectocarpus</taxon>
    </lineage>
</organism>
<dbReference type="Gene3D" id="1.20.5.170">
    <property type="match status" value="1"/>
</dbReference>
<feature type="compositionally biased region" description="Basic and acidic residues" evidence="1">
    <location>
        <begin position="49"/>
        <end position="62"/>
    </location>
</feature>
<dbReference type="EMBL" id="FN648307">
    <property type="protein sequence ID" value="CBN75852.1"/>
    <property type="molecule type" value="Genomic_DNA"/>
</dbReference>
<reference evidence="2 3" key="1">
    <citation type="journal article" date="2010" name="Nature">
        <title>The Ectocarpus genome and the independent evolution of multicellularity in brown algae.</title>
        <authorList>
            <person name="Cock J.M."/>
            <person name="Sterck L."/>
            <person name="Rouze P."/>
            <person name="Scornet D."/>
            <person name="Allen A.E."/>
            <person name="Amoutzias G."/>
            <person name="Anthouard V."/>
            <person name="Artiguenave F."/>
            <person name="Aury J.M."/>
            <person name="Badger J.H."/>
            <person name="Beszteri B."/>
            <person name="Billiau K."/>
            <person name="Bonnet E."/>
            <person name="Bothwell J.H."/>
            <person name="Bowler C."/>
            <person name="Boyen C."/>
            <person name="Brownlee C."/>
            <person name="Carrano C.J."/>
            <person name="Charrier B."/>
            <person name="Cho G.Y."/>
            <person name="Coelho S.M."/>
            <person name="Collen J."/>
            <person name="Corre E."/>
            <person name="Da Silva C."/>
            <person name="Delage L."/>
            <person name="Delaroque N."/>
            <person name="Dittami S.M."/>
            <person name="Doulbeau S."/>
            <person name="Elias M."/>
            <person name="Farnham G."/>
            <person name="Gachon C.M."/>
            <person name="Gschloessl B."/>
            <person name="Heesch S."/>
            <person name="Jabbari K."/>
            <person name="Jubin C."/>
            <person name="Kawai H."/>
            <person name="Kimura K."/>
            <person name="Kloareg B."/>
            <person name="Kupper F.C."/>
            <person name="Lang D."/>
            <person name="Le Bail A."/>
            <person name="Leblanc C."/>
            <person name="Lerouge P."/>
            <person name="Lohr M."/>
            <person name="Lopez P.J."/>
            <person name="Martens C."/>
            <person name="Maumus F."/>
            <person name="Michel G."/>
            <person name="Miranda-Saavedra D."/>
            <person name="Morales J."/>
            <person name="Moreau H."/>
            <person name="Motomura T."/>
            <person name="Nagasato C."/>
            <person name="Napoli C.A."/>
            <person name="Nelson D.R."/>
            <person name="Nyvall-Collen P."/>
            <person name="Peters A.F."/>
            <person name="Pommier C."/>
            <person name="Potin P."/>
            <person name="Poulain J."/>
            <person name="Quesneville H."/>
            <person name="Read B."/>
            <person name="Rensing S.A."/>
            <person name="Ritter A."/>
            <person name="Rousvoal S."/>
            <person name="Samanta M."/>
            <person name="Samson G."/>
            <person name="Schroeder D.C."/>
            <person name="Segurens B."/>
            <person name="Strittmatter M."/>
            <person name="Tonon T."/>
            <person name="Tregear J.W."/>
            <person name="Valentin K."/>
            <person name="von Dassow P."/>
            <person name="Yamagishi T."/>
            <person name="Van de Peer Y."/>
            <person name="Wincker P."/>
        </authorList>
    </citation>
    <scope>NUCLEOTIDE SEQUENCE [LARGE SCALE GENOMIC DNA]</scope>
    <source>
        <strain evidence="3">Ec32 / CCAP1310/4</strain>
    </source>
</reference>
<gene>
    <name evidence="2" type="ORF">Esi_0182_0051</name>
</gene>
<name>D8LGZ9_ECTSI</name>
<feature type="region of interest" description="Disordered" evidence="1">
    <location>
        <begin position="192"/>
        <end position="216"/>
    </location>
</feature>
<dbReference type="OMA" id="TEMCENL"/>
<feature type="region of interest" description="Disordered" evidence="1">
    <location>
        <begin position="18"/>
        <end position="64"/>
    </location>
</feature>
<dbReference type="OrthoDB" id="447251at2759"/>
<protein>
    <recommendedName>
        <fullName evidence="4">BZIP domain-containing protein</fullName>
    </recommendedName>
</protein>
<feature type="compositionally biased region" description="Low complexity" evidence="1">
    <location>
        <begin position="21"/>
        <end position="30"/>
    </location>
</feature>
<evidence type="ECO:0000313" key="2">
    <source>
        <dbReference type="EMBL" id="CBN75852.1"/>
    </source>
</evidence>
<dbReference type="SUPFAM" id="SSF57959">
    <property type="entry name" value="Leucine zipper domain"/>
    <property type="match status" value="1"/>
</dbReference>
<dbReference type="EMBL" id="FN649742">
    <property type="protein sequence ID" value="CBN75852.1"/>
    <property type="molecule type" value="Genomic_DNA"/>
</dbReference>
<evidence type="ECO:0000313" key="3">
    <source>
        <dbReference type="Proteomes" id="UP000002630"/>
    </source>
</evidence>
<evidence type="ECO:0008006" key="4">
    <source>
        <dbReference type="Google" id="ProtNLM"/>
    </source>
</evidence>
<dbReference type="InterPro" id="IPR046347">
    <property type="entry name" value="bZIP_sf"/>
</dbReference>
<dbReference type="CDD" id="cd14809">
    <property type="entry name" value="bZIP_AUREO-like"/>
    <property type="match status" value="1"/>
</dbReference>